<dbReference type="AlphaFoldDB" id="A0A2I0R6Y6"/>
<keyword evidence="5 9" id="KW-0276">Fatty acid metabolism</keyword>
<evidence type="ECO:0000256" key="3">
    <source>
        <dbReference type="ARBA" id="ARBA00017562"/>
    </source>
</evidence>
<feature type="compositionally biased region" description="Low complexity" evidence="10">
    <location>
        <begin position="51"/>
        <end position="71"/>
    </location>
</feature>
<dbReference type="GO" id="GO:0003989">
    <property type="term" value="F:acetyl-CoA carboxylase activity"/>
    <property type="evidence" value="ECO:0007669"/>
    <property type="project" value="InterPro"/>
</dbReference>
<evidence type="ECO:0000256" key="8">
    <source>
        <dbReference type="ARBA" id="ARBA00023267"/>
    </source>
</evidence>
<evidence type="ECO:0000256" key="5">
    <source>
        <dbReference type="ARBA" id="ARBA00022832"/>
    </source>
</evidence>
<dbReference type="PANTHER" id="PTHR45266:SF3">
    <property type="entry name" value="OXALOACETATE DECARBOXYLASE ALPHA CHAIN"/>
    <property type="match status" value="1"/>
</dbReference>
<dbReference type="InterPro" id="IPR050709">
    <property type="entry name" value="Biotin_Carboxyl_Carrier/Decarb"/>
</dbReference>
<dbReference type="InterPro" id="IPR011053">
    <property type="entry name" value="Single_hybrid_motif"/>
</dbReference>
<keyword evidence="7 9" id="KW-0275">Fatty acid biosynthesis</keyword>
<comment type="caution">
    <text evidence="12">The sequence shown here is derived from an EMBL/GenBank/DDBJ whole genome shotgun (WGS) entry which is preliminary data.</text>
</comment>
<dbReference type="SUPFAM" id="SSF51230">
    <property type="entry name" value="Single hybrid motif"/>
    <property type="match status" value="1"/>
</dbReference>
<dbReference type="GO" id="GO:0006633">
    <property type="term" value="P:fatty acid biosynthetic process"/>
    <property type="evidence" value="ECO:0007669"/>
    <property type="project" value="UniProtKB-UniPathway"/>
</dbReference>
<dbReference type="UniPathway" id="UPA00094"/>
<evidence type="ECO:0000256" key="1">
    <source>
        <dbReference type="ARBA" id="ARBA00003761"/>
    </source>
</evidence>
<evidence type="ECO:0000256" key="4">
    <source>
        <dbReference type="ARBA" id="ARBA00022516"/>
    </source>
</evidence>
<dbReference type="PROSITE" id="PS00188">
    <property type="entry name" value="BIOTIN"/>
    <property type="match status" value="1"/>
</dbReference>
<accession>A0A2I0R6Y6</accession>
<comment type="function">
    <text evidence="1 9">This protein is a component of the acetyl coenzyme A carboxylase complex; first, biotin carboxylase catalyzes the carboxylation of the carrier protein and then the transcarboxylase transfers the carboxyl group to form malonyl-CoA.</text>
</comment>
<dbReference type="InterPro" id="IPR001882">
    <property type="entry name" value="Biotin_BS"/>
</dbReference>
<evidence type="ECO:0000313" key="13">
    <source>
        <dbReference type="Proteomes" id="UP000236654"/>
    </source>
</evidence>
<gene>
    <name evidence="12" type="primary">accB</name>
    <name evidence="12" type="ORF">CW751_02625</name>
</gene>
<evidence type="ECO:0000313" key="12">
    <source>
        <dbReference type="EMBL" id="PKR82342.1"/>
    </source>
</evidence>
<sequence>MNQKEIQELIKFVSKSGVTEVEIEEKDFKITIKSEPKKSKKNAEEKTVYIQQPMQSMPQQQMAQPMQQAAPSPAPANTPEPAAPAKAADAEESKYITVKSPMIGTFYRSPSPDKPVFVEVGDSIKDGDTVCIIEAMKLFNEIEAEIKGKIVKVLVDDATPVEYDQPLFLVDPS</sequence>
<evidence type="ECO:0000256" key="6">
    <source>
        <dbReference type="ARBA" id="ARBA00023098"/>
    </source>
</evidence>
<protein>
    <recommendedName>
        <fullName evidence="3 9">Biotin carboxyl carrier protein of acetyl-CoA carboxylase</fullName>
    </recommendedName>
</protein>
<feature type="domain" description="Lipoyl-binding" evidence="11">
    <location>
        <begin position="95"/>
        <end position="171"/>
    </location>
</feature>
<feature type="compositionally biased region" description="Basic and acidic residues" evidence="10">
    <location>
        <begin position="32"/>
        <end position="47"/>
    </location>
</feature>
<keyword evidence="6 9" id="KW-0443">Lipid metabolism</keyword>
<dbReference type="CDD" id="cd06850">
    <property type="entry name" value="biotinyl_domain"/>
    <property type="match status" value="1"/>
</dbReference>
<dbReference type="Gene3D" id="2.40.50.100">
    <property type="match status" value="1"/>
</dbReference>
<keyword evidence="4 9" id="KW-0444">Lipid biosynthesis</keyword>
<evidence type="ECO:0000256" key="9">
    <source>
        <dbReference type="RuleBase" id="RU364072"/>
    </source>
</evidence>
<evidence type="ECO:0000259" key="11">
    <source>
        <dbReference type="PROSITE" id="PS50968"/>
    </source>
</evidence>
<dbReference type="Pfam" id="PF00364">
    <property type="entry name" value="Biotin_lipoyl"/>
    <property type="match status" value="1"/>
</dbReference>
<dbReference type="OrthoDB" id="9811735at2"/>
<proteinExistence type="predicted"/>
<name>A0A2I0R6Y6_9FLAO</name>
<evidence type="ECO:0000256" key="2">
    <source>
        <dbReference type="ARBA" id="ARBA00005194"/>
    </source>
</evidence>
<dbReference type="Proteomes" id="UP000236654">
    <property type="component" value="Unassembled WGS sequence"/>
</dbReference>
<dbReference type="PROSITE" id="PS50968">
    <property type="entry name" value="BIOTINYL_LIPOYL"/>
    <property type="match status" value="1"/>
</dbReference>
<evidence type="ECO:0000256" key="10">
    <source>
        <dbReference type="SAM" id="MobiDB-lite"/>
    </source>
</evidence>
<evidence type="ECO:0000256" key="7">
    <source>
        <dbReference type="ARBA" id="ARBA00023160"/>
    </source>
</evidence>
<organism evidence="12 13">
    <name type="scientific">Brumimicrobium salinarum</name>
    <dbReference type="NCBI Taxonomy" id="2058658"/>
    <lineage>
        <taxon>Bacteria</taxon>
        <taxon>Pseudomonadati</taxon>
        <taxon>Bacteroidota</taxon>
        <taxon>Flavobacteriia</taxon>
        <taxon>Flavobacteriales</taxon>
        <taxon>Crocinitomicaceae</taxon>
        <taxon>Brumimicrobium</taxon>
    </lineage>
</organism>
<dbReference type="PANTHER" id="PTHR45266">
    <property type="entry name" value="OXALOACETATE DECARBOXYLASE ALPHA CHAIN"/>
    <property type="match status" value="1"/>
</dbReference>
<comment type="pathway">
    <text evidence="2 9">Lipid metabolism; fatty acid biosynthesis.</text>
</comment>
<dbReference type="PRINTS" id="PR01071">
    <property type="entry name" value="ACOABIOTINCC"/>
</dbReference>
<dbReference type="NCBIfam" id="TIGR00531">
    <property type="entry name" value="BCCP"/>
    <property type="match status" value="1"/>
</dbReference>
<reference evidence="12 13" key="1">
    <citation type="submission" date="2017-12" db="EMBL/GenBank/DDBJ databases">
        <title>The draft genome sequence of Brumimicrobium saltpan LHR20.</title>
        <authorList>
            <person name="Do Z.-J."/>
            <person name="Luo H.-R."/>
        </authorList>
    </citation>
    <scope>NUCLEOTIDE SEQUENCE [LARGE SCALE GENOMIC DNA]</scope>
    <source>
        <strain evidence="12 13">LHR20</strain>
    </source>
</reference>
<dbReference type="InterPro" id="IPR001249">
    <property type="entry name" value="AcCoA_biotinCC"/>
</dbReference>
<feature type="region of interest" description="Disordered" evidence="10">
    <location>
        <begin position="32"/>
        <end position="91"/>
    </location>
</feature>
<dbReference type="RefSeq" id="WP_101333526.1">
    <property type="nucleotide sequence ID" value="NZ_PJNI01000001.1"/>
</dbReference>
<feature type="compositionally biased region" description="Pro residues" evidence="10">
    <location>
        <begin position="72"/>
        <end position="82"/>
    </location>
</feature>
<keyword evidence="8 9" id="KW-0092">Biotin</keyword>
<dbReference type="InterPro" id="IPR000089">
    <property type="entry name" value="Biotin_lipoyl"/>
</dbReference>
<dbReference type="EMBL" id="PJNI01000001">
    <property type="protein sequence ID" value="PKR82342.1"/>
    <property type="molecule type" value="Genomic_DNA"/>
</dbReference>
<keyword evidence="13" id="KW-1185">Reference proteome</keyword>
<dbReference type="GO" id="GO:0009317">
    <property type="term" value="C:acetyl-CoA carboxylase complex"/>
    <property type="evidence" value="ECO:0007669"/>
    <property type="project" value="InterPro"/>
</dbReference>